<feature type="non-terminal residue" evidence="4">
    <location>
        <position position="1"/>
    </location>
</feature>
<comment type="caution">
    <text evidence="4">The sequence shown here is derived from an EMBL/GenBank/DDBJ whole genome shotgun (WGS) entry which is preliminary data.</text>
</comment>
<protein>
    <recommendedName>
        <fullName evidence="3">Protein kinase domain-containing protein</fullName>
    </recommendedName>
</protein>
<dbReference type="InterPro" id="IPR051997">
    <property type="entry name" value="STK_NEK"/>
</dbReference>
<reference evidence="4 5" key="1">
    <citation type="submission" date="2024-05" db="EMBL/GenBank/DDBJ databases">
        <title>Genome sequencing and assembly of Indian major carp, Cirrhinus mrigala (Hamilton, 1822).</title>
        <authorList>
            <person name="Mohindra V."/>
            <person name="Chowdhury L.M."/>
            <person name="Lal K."/>
            <person name="Jena J.K."/>
        </authorList>
    </citation>
    <scope>NUCLEOTIDE SEQUENCE [LARGE SCALE GENOMIC DNA]</scope>
    <source>
        <strain evidence="4">CM1030</strain>
        <tissue evidence="4">Blood</tissue>
    </source>
</reference>
<dbReference type="InterPro" id="IPR011009">
    <property type="entry name" value="Kinase-like_dom_sf"/>
</dbReference>
<name>A0ABD0PA95_CIRMR</name>
<evidence type="ECO:0000259" key="3">
    <source>
        <dbReference type="PROSITE" id="PS50011"/>
    </source>
</evidence>
<dbReference type="PANTHER" id="PTHR44535:SF1">
    <property type="entry name" value="SERINE_THREONINE-PROTEIN KINASE NEK9"/>
    <property type="match status" value="1"/>
</dbReference>
<gene>
    <name evidence="4" type="ORF">M9458_035438</name>
</gene>
<accession>A0ABD0PA95</accession>
<evidence type="ECO:0000256" key="2">
    <source>
        <dbReference type="ARBA" id="ARBA00022840"/>
    </source>
</evidence>
<dbReference type="AlphaFoldDB" id="A0ABD0PA95"/>
<dbReference type="Pfam" id="PF00069">
    <property type="entry name" value="Pkinase"/>
    <property type="match status" value="1"/>
</dbReference>
<evidence type="ECO:0000313" key="5">
    <source>
        <dbReference type="Proteomes" id="UP001529510"/>
    </source>
</evidence>
<dbReference type="Gene3D" id="3.30.200.20">
    <property type="entry name" value="Phosphorylase Kinase, domain 1"/>
    <property type="match status" value="1"/>
</dbReference>
<sequence length="59" mass="7041">DNSLVVWKEIDLNCLSDKKRRDVMNEISILSILQHNNIIAYFNHFMDKNTLLIELEYCN</sequence>
<dbReference type="EMBL" id="JAMKFB020000017">
    <property type="protein sequence ID" value="KAL0170842.1"/>
    <property type="molecule type" value="Genomic_DNA"/>
</dbReference>
<evidence type="ECO:0000313" key="4">
    <source>
        <dbReference type="EMBL" id="KAL0170842.1"/>
    </source>
</evidence>
<dbReference type="PANTHER" id="PTHR44535">
    <property type="entry name" value="PROTEIN CBG16200"/>
    <property type="match status" value="1"/>
</dbReference>
<proteinExistence type="predicted"/>
<keyword evidence="5" id="KW-1185">Reference proteome</keyword>
<dbReference type="Proteomes" id="UP001529510">
    <property type="component" value="Unassembled WGS sequence"/>
</dbReference>
<keyword evidence="2" id="KW-0067">ATP-binding</keyword>
<organism evidence="4 5">
    <name type="scientific">Cirrhinus mrigala</name>
    <name type="common">Mrigala</name>
    <dbReference type="NCBI Taxonomy" id="683832"/>
    <lineage>
        <taxon>Eukaryota</taxon>
        <taxon>Metazoa</taxon>
        <taxon>Chordata</taxon>
        <taxon>Craniata</taxon>
        <taxon>Vertebrata</taxon>
        <taxon>Euteleostomi</taxon>
        <taxon>Actinopterygii</taxon>
        <taxon>Neopterygii</taxon>
        <taxon>Teleostei</taxon>
        <taxon>Ostariophysi</taxon>
        <taxon>Cypriniformes</taxon>
        <taxon>Cyprinidae</taxon>
        <taxon>Labeoninae</taxon>
        <taxon>Labeonini</taxon>
        <taxon>Cirrhinus</taxon>
    </lineage>
</organism>
<feature type="domain" description="Protein kinase" evidence="3">
    <location>
        <begin position="1"/>
        <end position="59"/>
    </location>
</feature>
<dbReference type="PROSITE" id="PS50011">
    <property type="entry name" value="PROTEIN_KINASE_DOM"/>
    <property type="match status" value="1"/>
</dbReference>
<feature type="non-terminal residue" evidence="4">
    <location>
        <position position="59"/>
    </location>
</feature>
<dbReference type="SUPFAM" id="SSF56112">
    <property type="entry name" value="Protein kinase-like (PK-like)"/>
    <property type="match status" value="1"/>
</dbReference>
<keyword evidence="1" id="KW-0547">Nucleotide-binding</keyword>
<dbReference type="InterPro" id="IPR000719">
    <property type="entry name" value="Prot_kinase_dom"/>
</dbReference>
<dbReference type="GO" id="GO:0005524">
    <property type="term" value="F:ATP binding"/>
    <property type="evidence" value="ECO:0007669"/>
    <property type="project" value="UniProtKB-KW"/>
</dbReference>
<evidence type="ECO:0000256" key="1">
    <source>
        <dbReference type="ARBA" id="ARBA00022741"/>
    </source>
</evidence>